<reference evidence="2" key="1">
    <citation type="journal article" date="2017" name="Nature">
        <title>The sunflower genome provides insights into oil metabolism, flowering and Asterid evolution.</title>
        <authorList>
            <person name="Badouin H."/>
            <person name="Gouzy J."/>
            <person name="Grassa C.J."/>
            <person name="Murat F."/>
            <person name="Staton S.E."/>
            <person name="Cottret L."/>
            <person name="Lelandais-Briere C."/>
            <person name="Owens G.L."/>
            <person name="Carrere S."/>
            <person name="Mayjonade B."/>
            <person name="Legrand L."/>
            <person name="Gill N."/>
            <person name="Kane N.C."/>
            <person name="Bowers J.E."/>
            <person name="Hubner S."/>
            <person name="Bellec A."/>
            <person name="Berard A."/>
            <person name="Berges H."/>
            <person name="Blanchet N."/>
            <person name="Boniface M.C."/>
            <person name="Brunel D."/>
            <person name="Catrice O."/>
            <person name="Chaidir N."/>
            <person name="Claudel C."/>
            <person name="Donnadieu C."/>
            <person name="Faraut T."/>
            <person name="Fievet G."/>
            <person name="Helmstetter N."/>
            <person name="King M."/>
            <person name="Knapp S.J."/>
            <person name="Lai Z."/>
            <person name="Le Paslier M.C."/>
            <person name="Lippi Y."/>
            <person name="Lorenzon L."/>
            <person name="Mandel J.R."/>
            <person name="Marage G."/>
            <person name="Marchand G."/>
            <person name="Marquand E."/>
            <person name="Bret-Mestries E."/>
            <person name="Morien E."/>
            <person name="Nambeesan S."/>
            <person name="Nguyen T."/>
            <person name="Pegot-Espagnet P."/>
            <person name="Pouilly N."/>
            <person name="Raftis F."/>
            <person name="Sallet E."/>
            <person name="Schiex T."/>
            <person name="Thomas J."/>
            <person name="Vandecasteele C."/>
            <person name="Vares D."/>
            <person name="Vear F."/>
            <person name="Vautrin S."/>
            <person name="Crespi M."/>
            <person name="Mangin B."/>
            <person name="Burke J.M."/>
            <person name="Salse J."/>
            <person name="Munos S."/>
            <person name="Vincourt P."/>
            <person name="Rieseberg L.H."/>
            <person name="Langlade N.B."/>
        </authorList>
    </citation>
    <scope>NUCLEOTIDE SEQUENCE</scope>
    <source>
        <tissue evidence="2">Leaves</tissue>
    </source>
</reference>
<feature type="transmembrane region" description="Helical" evidence="1">
    <location>
        <begin position="229"/>
        <end position="247"/>
    </location>
</feature>
<dbReference type="EMBL" id="MNCJ02000319">
    <property type="protein sequence ID" value="KAF5809601.1"/>
    <property type="molecule type" value="Genomic_DNA"/>
</dbReference>
<comment type="caution">
    <text evidence="2">The sequence shown here is derived from an EMBL/GenBank/DDBJ whole genome shotgun (WGS) entry which is preliminary data.</text>
</comment>
<evidence type="ECO:0000313" key="2">
    <source>
        <dbReference type="EMBL" id="KAF5809601.1"/>
    </source>
</evidence>
<accession>A0A9K3NR79</accession>
<keyword evidence="1" id="KW-0472">Membrane</keyword>
<sequence>MPISTYLKEWKNKFIFISPNMLHEPLVPRDPSTAIEDDVPSVSVACDPLWKLMCENPTRAFNFPEGILVMGGVSPLSPRRPKAILDGGDAKGVVFVYEDEDGDLVEDPKVNAVPDSGTPFPKGSTYQVSEGSHTYPRVENVSCGEDEPAVPLAHKPKSDSVAITDVEKHVPRSRNIRSCLCSASNQESQPLSRTVLEAPHVVGKASLSKHLKVSRLFVSLTMKPASVSHLYFLCFIAGCTCVVLLTSS</sequence>
<gene>
    <name evidence="2" type="ORF">HanXRQr2_Chr04g0159121</name>
</gene>
<keyword evidence="3" id="KW-1185">Reference proteome</keyword>
<evidence type="ECO:0000313" key="3">
    <source>
        <dbReference type="Proteomes" id="UP000215914"/>
    </source>
</evidence>
<reference evidence="2" key="2">
    <citation type="submission" date="2020-06" db="EMBL/GenBank/DDBJ databases">
        <title>Helianthus annuus Genome sequencing and assembly Release 2.</title>
        <authorList>
            <person name="Gouzy J."/>
            <person name="Langlade N."/>
            <person name="Munos S."/>
        </authorList>
    </citation>
    <scope>NUCLEOTIDE SEQUENCE</scope>
    <source>
        <tissue evidence="2">Leaves</tissue>
    </source>
</reference>
<dbReference type="Proteomes" id="UP000215914">
    <property type="component" value="Unassembled WGS sequence"/>
</dbReference>
<dbReference type="AlphaFoldDB" id="A0A9K3NR79"/>
<name>A0A9K3NR79_HELAN</name>
<proteinExistence type="predicted"/>
<dbReference type="Gramene" id="mRNA:HanXRQr2_Chr04g0159121">
    <property type="protein sequence ID" value="mRNA:HanXRQr2_Chr04g0159121"/>
    <property type="gene ID" value="HanXRQr2_Chr04g0159121"/>
</dbReference>
<protein>
    <submittedName>
        <fullName evidence="2">Uncharacterized protein</fullName>
    </submittedName>
</protein>
<organism evidence="2 3">
    <name type="scientific">Helianthus annuus</name>
    <name type="common">Common sunflower</name>
    <dbReference type="NCBI Taxonomy" id="4232"/>
    <lineage>
        <taxon>Eukaryota</taxon>
        <taxon>Viridiplantae</taxon>
        <taxon>Streptophyta</taxon>
        <taxon>Embryophyta</taxon>
        <taxon>Tracheophyta</taxon>
        <taxon>Spermatophyta</taxon>
        <taxon>Magnoliopsida</taxon>
        <taxon>eudicotyledons</taxon>
        <taxon>Gunneridae</taxon>
        <taxon>Pentapetalae</taxon>
        <taxon>asterids</taxon>
        <taxon>campanulids</taxon>
        <taxon>Asterales</taxon>
        <taxon>Asteraceae</taxon>
        <taxon>Asteroideae</taxon>
        <taxon>Heliantheae alliance</taxon>
        <taxon>Heliantheae</taxon>
        <taxon>Helianthus</taxon>
    </lineage>
</organism>
<keyword evidence="1" id="KW-0812">Transmembrane</keyword>
<evidence type="ECO:0000256" key="1">
    <source>
        <dbReference type="SAM" id="Phobius"/>
    </source>
</evidence>
<keyword evidence="1" id="KW-1133">Transmembrane helix</keyword>